<proteinExistence type="predicted"/>
<feature type="region of interest" description="Disordered" evidence="1">
    <location>
        <begin position="241"/>
        <end position="290"/>
    </location>
</feature>
<reference evidence="3" key="1">
    <citation type="journal article" date="2021" name="Syst. Appl. Microbiol.">
        <title>Roseomonas hellenica sp. nov., isolated from roots of wild-growing Alkanna tinctoria.</title>
        <authorList>
            <person name="Rat A."/>
            <person name="Naranjo H.D."/>
            <person name="Lebbe L."/>
            <person name="Cnockaert M."/>
            <person name="Krigas N."/>
            <person name="Grigoriadou K."/>
            <person name="Maloupa E."/>
            <person name="Willems A."/>
        </authorList>
    </citation>
    <scope>NUCLEOTIDE SEQUENCE [LARGE SCALE GENOMIC DNA]</scope>
    <source>
        <strain evidence="3">LMG 31159</strain>
    </source>
</reference>
<comment type="caution">
    <text evidence="2">The sequence shown here is derived from an EMBL/GenBank/DDBJ whole genome shotgun (WGS) entry which is preliminary data.</text>
</comment>
<evidence type="ECO:0008006" key="4">
    <source>
        <dbReference type="Google" id="ProtNLM"/>
    </source>
</evidence>
<dbReference type="Pfam" id="PF05488">
    <property type="entry name" value="PAAR_motif"/>
    <property type="match status" value="1"/>
</dbReference>
<dbReference type="EMBL" id="JAAEDI010000025">
    <property type="protein sequence ID" value="MBR0652162.1"/>
    <property type="molecule type" value="Genomic_DNA"/>
</dbReference>
<organism evidence="2 3">
    <name type="scientific">Neoroseomonas terrae</name>
    <dbReference type="NCBI Taxonomy" id="424799"/>
    <lineage>
        <taxon>Bacteria</taxon>
        <taxon>Pseudomonadati</taxon>
        <taxon>Pseudomonadota</taxon>
        <taxon>Alphaproteobacteria</taxon>
        <taxon>Acetobacterales</taxon>
        <taxon>Acetobacteraceae</taxon>
        <taxon>Neoroseomonas</taxon>
    </lineage>
</organism>
<feature type="compositionally biased region" description="Pro residues" evidence="1">
    <location>
        <begin position="276"/>
        <end position="290"/>
    </location>
</feature>
<dbReference type="CDD" id="cd14738">
    <property type="entry name" value="PAAR_2"/>
    <property type="match status" value="1"/>
</dbReference>
<dbReference type="InterPro" id="IPR008727">
    <property type="entry name" value="PAAR_motif"/>
</dbReference>
<name>A0ABS5EMB7_9PROT</name>
<dbReference type="InterPro" id="IPR028208">
    <property type="entry name" value="Effector_pro_NleD-like"/>
</dbReference>
<gene>
    <name evidence="2" type="ORF">GXW78_21080</name>
</gene>
<protein>
    <recommendedName>
        <fullName evidence="4">Type VI secretion protein</fullName>
    </recommendedName>
</protein>
<dbReference type="Pfam" id="PF14891">
    <property type="entry name" value="Peptidase_M91"/>
    <property type="match status" value="1"/>
</dbReference>
<evidence type="ECO:0000256" key="1">
    <source>
        <dbReference type="SAM" id="MobiDB-lite"/>
    </source>
</evidence>
<dbReference type="Proteomes" id="UP000698752">
    <property type="component" value="Unassembled WGS sequence"/>
</dbReference>
<evidence type="ECO:0000313" key="3">
    <source>
        <dbReference type="Proteomes" id="UP000698752"/>
    </source>
</evidence>
<feature type="compositionally biased region" description="Polar residues" evidence="1">
    <location>
        <begin position="241"/>
        <end position="256"/>
    </location>
</feature>
<dbReference type="RefSeq" id="WP_211870880.1">
    <property type="nucleotide sequence ID" value="NZ_JAAEDI010000025.1"/>
</dbReference>
<sequence length="290" mass="29806">MVGFPASRLLDLHVCPMFTGPVPHVGGPVLPPCMVTVLTGKRPQARISDMAVCVGPPDVIVAGAATVLVGGLPAARILDSTAHGGILVLGEFTVLIGGPAFKLPPNIKLEGSPSFQQKTIRDLYMLSTTPTGKQLIDDLGASGQPVTIVEHSGTNGFCTPNDGTKAANGTGTGSVIQYNPDYRSNAYDSSGNLIAQPSQVILAHEMAHARANANGNQAQGTDTAPPTSEPNIDAEEAQAIGTGSYNGTSPSENSLRQDLGLPRRDNHFGTGGPTAGEPPPVNLRPGSPPL</sequence>
<accession>A0ABS5EMB7</accession>
<dbReference type="Gene3D" id="2.60.200.60">
    <property type="match status" value="1"/>
</dbReference>
<keyword evidence="3" id="KW-1185">Reference proteome</keyword>
<evidence type="ECO:0000313" key="2">
    <source>
        <dbReference type="EMBL" id="MBR0652162.1"/>
    </source>
</evidence>